<name>A0A9Q3I6X0_9BASI</name>
<dbReference type="EMBL" id="AVOT02034444">
    <property type="protein sequence ID" value="MBW0528550.1"/>
    <property type="molecule type" value="Genomic_DNA"/>
</dbReference>
<evidence type="ECO:0000313" key="2">
    <source>
        <dbReference type="EMBL" id="MBW0528550.1"/>
    </source>
</evidence>
<keyword evidence="3" id="KW-1185">Reference proteome</keyword>
<proteinExistence type="predicted"/>
<protein>
    <submittedName>
        <fullName evidence="2">Uncharacterized protein</fullName>
    </submittedName>
</protein>
<comment type="caution">
    <text evidence="2">The sequence shown here is derived from an EMBL/GenBank/DDBJ whole genome shotgun (WGS) entry which is preliminary data.</text>
</comment>
<evidence type="ECO:0000313" key="3">
    <source>
        <dbReference type="Proteomes" id="UP000765509"/>
    </source>
</evidence>
<gene>
    <name evidence="2" type="ORF">O181_068265</name>
</gene>
<evidence type="ECO:0000256" key="1">
    <source>
        <dbReference type="SAM" id="MobiDB-lite"/>
    </source>
</evidence>
<feature type="region of interest" description="Disordered" evidence="1">
    <location>
        <begin position="82"/>
        <end position="110"/>
    </location>
</feature>
<reference evidence="2" key="1">
    <citation type="submission" date="2021-03" db="EMBL/GenBank/DDBJ databases">
        <title>Draft genome sequence of rust myrtle Austropuccinia psidii MF-1, a brazilian biotype.</title>
        <authorList>
            <person name="Quecine M.C."/>
            <person name="Pachon D.M.R."/>
            <person name="Bonatelli M.L."/>
            <person name="Correr F.H."/>
            <person name="Franceschini L.M."/>
            <person name="Leite T.F."/>
            <person name="Margarido G.R.A."/>
            <person name="Almeida C.A."/>
            <person name="Ferrarezi J.A."/>
            <person name="Labate C.A."/>
        </authorList>
    </citation>
    <scope>NUCLEOTIDE SEQUENCE</scope>
    <source>
        <strain evidence="2">MF-1</strain>
    </source>
</reference>
<accession>A0A9Q3I6X0</accession>
<sequence length="340" mass="38847">MPKPLAGGYELLITQQGHSGLGEDHRVLTGWSTLYCKDKVKKIKNWLNNQSLLSIDQKKELEMTPALEKEILVVSTSSKNFQRQAQRTSEEAERLQGQSGKGKSKRKLAQPLTTRVQYPQIGTFSHGQCFQYGQNSYGIHSQRRGKDEQEFSTQIIHEIQFVKASIDFKLGQFNSKLNKITSDINDLKKNDRTSSEWHKLKTTRHVSISNTCDRIGSIYQVKDDGMEDIFIANINYQLIILKNNILEIVNNTNLFATHLAESDSEWKKLKDEIISHVEKLHKNYEPNLHIPRNFTPLNKEKISVKGSLTPFVGENAIFARDITKLEEWSTCSGGGEYNHI</sequence>
<dbReference type="Proteomes" id="UP000765509">
    <property type="component" value="Unassembled WGS sequence"/>
</dbReference>
<dbReference type="AlphaFoldDB" id="A0A9Q3I6X0"/>
<organism evidence="2 3">
    <name type="scientific">Austropuccinia psidii MF-1</name>
    <dbReference type="NCBI Taxonomy" id="1389203"/>
    <lineage>
        <taxon>Eukaryota</taxon>
        <taxon>Fungi</taxon>
        <taxon>Dikarya</taxon>
        <taxon>Basidiomycota</taxon>
        <taxon>Pucciniomycotina</taxon>
        <taxon>Pucciniomycetes</taxon>
        <taxon>Pucciniales</taxon>
        <taxon>Sphaerophragmiaceae</taxon>
        <taxon>Austropuccinia</taxon>
    </lineage>
</organism>